<dbReference type="EMBL" id="CP015249">
    <property type="protein sequence ID" value="ANB17539.1"/>
    <property type="molecule type" value="Genomic_DNA"/>
</dbReference>
<dbReference type="STRING" id="1300342.I596_1514"/>
<dbReference type="AlphaFoldDB" id="A0A160DT75"/>
<dbReference type="KEGG" id="dko:I596_1514"/>
<dbReference type="InterPro" id="IPR015892">
    <property type="entry name" value="Carbonic_anhydrase_CS"/>
</dbReference>
<proteinExistence type="inferred from homology"/>
<keyword evidence="3 6" id="KW-0862">Zinc</keyword>
<dbReference type="GO" id="GO:0015976">
    <property type="term" value="P:carbon utilization"/>
    <property type="evidence" value="ECO:0007669"/>
    <property type="project" value="InterPro"/>
</dbReference>
<reference evidence="7 8" key="1">
    <citation type="submission" date="2016-04" db="EMBL/GenBank/DDBJ databases">
        <title>Complete genome sequence of Dokdonella koreensis DS-123T.</title>
        <authorList>
            <person name="Kim J.F."/>
            <person name="Lee H."/>
            <person name="Kwak M.-J."/>
        </authorList>
    </citation>
    <scope>NUCLEOTIDE SEQUENCE [LARGE SCALE GENOMIC DNA]</scope>
    <source>
        <strain evidence="7 8">DS-123</strain>
    </source>
</reference>
<keyword evidence="6" id="KW-0479">Metal-binding</keyword>
<evidence type="ECO:0000256" key="2">
    <source>
        <dbReference type="ARBA" id="ARBA00012925"/>
    </source>
</evidence>
<sequence>MISAEEALARLKAGNARFVSEIRGSDALTNQTRRRELAAGQAPFAIILGCSDSRVPAEIVFDQGLGDLFVIRVAGNIVAPSQIGSIEFAAARYGTRLVVVLGHSQCGAVLATVEELGRRSEEQSPNLRSIVDRIRPSVETLLGTELARDPQALVQHAVRANIRMSVNQLRHGSALLEQLTQDDRLLVVGAEYSLETGVVTFF</sequence>
<name>A0A160DT75_9GAMM</name>
<dbReference type="CDD" id="cd03378">
    <property type="entry name" value="beta_CA_cladeC"/>
    <property type="match status" value="1"/>
</dbReference>
<organism evidence="7 8">
    <name type="scientific">Dokdonella koreensis DS-123</name>
    <dbReference type="NCBI Taxonomy" id="1300342"/>
    <lineage>
        <taxon>Bacteria</taxon>
        <taxon>Pseudomonadati</taxon>
        <taxon>Pseudomonadota</taxon>
        <taxon>Gammaproteobacteria</taxon>
        <taxon>Lysobacterales</taxon>
        <taxon>Rhodanobacteraceae</taxon>
        <taxon>Dokdonella</taxon>
    </lineage>
</organism>
<dbReference type="Proteomes" id="UP000076830">
    <property type="component" value="Chromosome"/>
</dbReference>
<feature type="binding site" evidence="6">
    <location>
        <position position="103"/>
    </location>
    <ligand>
        <name>Zn(2+)</name>
        <dbReference type="ChEBI" id="CHEBI:29105"/>
    </ligand>
</feature>
<dbReference type="InterPro" id="IPR036874">
    <property type="entry name" value="Carbonic_anhydrase_sf"/>
</dbReference>
<accession>A0A160DT75</accession>
<dbReference type="SUPFAM" id="SSF53056">
    <property type="entry name" value="beta-carbonic anhydrase, cab"/>
    <property type="match status" value="1"/>
</dbReference>
<evidence type="ECO:0000313" key="7">
    <source>
        <dbReference type="EMBL" id="ANB17539.1"/>
    </source>
</evidence>
<keyword evidence="4" id="KW-0456">Lyase</keyword>
<feature type="binding site" evidence="6">
    <location>
        <position position="50"/>
    </location>
    <ligand>
        <name>Zn(2+)</name>
        <dbReference type="ChEBI" id="CHEBI:29105"/>
    </ligand>
</feature>
<dbReference type="Pfam" id="PF00484">
    <property type="entry name" value="Pro_CA"/>
    <property type="match status" value="1"/>
</dbReference>
<evidence type="ECO:0000256" key="4">
    <source>
        <dbReference type="ARBA" id="ARBA00023239"/>
    </source>
</evidence>
<dbReference type="GO" id="GO:0004089">
    <property type="term" value="F:carbonate dehydratase activity"/>
    <property type="evidence" value="ECO:0007669"/>
    <property type="project" value="UniProtKB-EC"/>
</dbReference>
<feature type="binding site" evidence="6">
    <location>
        <position position="52"/>
    </location>
    <ligand>
        <name>Zn(2+)</name>
        <dbReference type="ChEBI" id="CHEBI:29105"/>
    </ligand>
</feature>
<feature type="binding site" evidence="6">
    <location>
        <position position="106"/>
    </location>
    <ligand>
        <name>Zn(2+)</name>
        <dbReference type="ChEBI" id="CHEBI:29105"/>
    </ligand>
</feature>
<dbReference type="GO" id="GO:0008270">
    <property type="term" value="F:zinc ion binding"/>
    <property type="evidence" value="ECO:0007669"/>
    <property type="project" value="InterPro"/>
</dbReference>
<evidence type="ECO:0000256" key="6">
    <source>
        <dbReference type="PIRSR" id="PIRSR601765-1"/>
    </source>
</evidence>
<dbReference type="PROSITE" id="PS00704">
    <property type="entry name" value="PROK_CO2_ANHYDRASE_1"/>
    <property type="match status" value="1"/>
</dbReference>
<protein>
    <recommendedName>
        <fullName evidence="2">carbonic anhydrase</fullName>
        <ecNumber evidence="2">4.2.1.1</ecNumber>
    </recommendedName>
</protein>
<comment type="similarity">
    <text evidence="1">Belongs to the beta-class carbonic anhydrase family.</text>
</comment>
<dbReference type="RefSeq" id="WP_067645816.1">
    <property type="nucleotide sequence ID" value="NZ_CP015249.1"/>
</dbReference>
<dbReference type="PATRIC" id="fig|1300342.3.peg.1475"/>
<comment type="cofactor">
    <cofactor evidence="6">
        <name>Zn(2+)</name>
        <dbReference type="ChEBI" id="CHEBI:29105"/>
    </cofactor>
    <text evidence="6">Binds 1 zinc ion per subunit.</text>
</comment>
<dbReference type="SMART" id="SM00947">
    <property type="entry name" value="Pro_CA"/>
    <property type="match status" value="1"/>
</dbReference>
<dbReference type="OrthoDB" id="9797527at2"/>
<keyword evidence="8" id="KW-1185">Reference proteome</keyword>
<evidence type="ECO:0000256" key="3">
    <source>
        <dbReference type="ARBA" id="ARBA00022833"/>
    </source>
</evidence>
<comment type="catalytic activity">
    <reaction evidence="5">
        <text>hydrogencarbonate + H(+) = CO2 + H2O</text>
        <dbReference type="Rhea" id="RHEA:10748"/>
        <dbReference type="ChEBI" id="CHEBI:15377"/>
        <dbReference type="ChEBI" id="CHEBI:15378"/>
        <dbReference type="ChEBI" id="CHEBI:16526"/>
        <dbReference type="ChEBI" id="CHEBI:17544"/>
        <dbReference type="EC" id="4.2.1.1"/>
    </reaction>
</comment>
<evidence type="ECO:0000256" key="1">
    <source>
        <dbReference type="ARBA" id="ARBA00006217"/>
    </source>
</evidence>
<dbReference type="Gene3D" id="3.40.1050.10">
    <property type="entry name" value="Carbonic anhydrase"/>
    <property type="match status" value="1"/>
</dbReference>
<dbReference type="PANTHER" id="PTHR11002">
    <property type="entry name" value="CARBONIC ANHYDRASE"/>
    <property type="match status" value="1"/>
</dbReference>
<dbReference type="EC" id="4.2.1.1" evidence="2"/>
<dbReference type="PANTHER" id="PTHR11002:SF79">
    <property type="entry name" value="CARBONIC ANHYDRASE 2"/>
    <property type="match status" value="1"/>
</dbReference>
<gene>
    <name evidence="7" type="ORF">I596_1514</name>
</gene>
<dbReference type="InterPro" id="IPR001765">
    <property type="entry name" value="Carbonic_anhydrase"/>
</dbReference>
<evidence type="ECO:0000313" key="8">
    <source>
        <dbReference type="Proteomes" id="UP000076830"/>
    </source>
</evidence>
<evidence type="ECO:0000256" key="5">
    <source>
        <dbReference type="ARBA" id="ARBA00048348"/>
    </source>
</evidence>